<evidence type="ECO:0000256" key="1">
    <source>
        <dbReference type="SAM" id="MobiDB-lite"/>
    </source>
</evidence>
<keyword evidence="4" id="KW-1185">Reference proteome</keyword>
<gene>
    <name evidence="3" type="ORF">QQS21_011643</name>
</gene>
<feature type="region of interest" description="Disordered" evidence="1">
    <location>
        <begin position="658"/>
        <end position="684"/>
    </location>
</feature>
<dbReference type="PANTHER" id="PTHR37535">
    <property type="entry name" value="FLUG DOMAIN PROTEIN"/>
    <property type="match status" value="1"/>
</dbReference>
<dbReference type="AlphaFoldDB" id="A0AAJ0CCQ3"/>
<protein>
    <recommendedName>
        <fullName evidence="2">C2H2-type domain-containing protein</fullName>
    </recommendedName>
</protein>
<feature type="domain" description="C2H2-type" evidence="2">
    <location>
        <begin position="706"/>
        <end position="726"/>
    </location>
</feature>
<evidence type="ECO:0000259" key="2">
    <source>
        <dbReference type="PROSITE" id="PS00028"/>
    </source>
</evidence>
<name>A0AAJ0CCQ3_9HYPO</name>
<feature type="domain" description="C2H2-type" evidence="2">
    <location>
        <begin position="737"/>
        <end position="758"/>
    </location>
</feature>
<comment type="caution">
    <text evidence="3">The sequence shown here is derived from an EMBL/GenBank/DDBJ whole genome shotgun (WGS) entry which is preliminary data.</text>
</comment>
<dbReference type="PANTHER" id="PTHR37535:SF2">
    <property type="entry name" value="FINGER DOMAIN PROTEIN, PUTATIVE (AFU_ORTHOLOGUE AFUA_6G09300)-RELATED"/>
    <property type="match status" value="1"/>
</dbReference>
<dbReference type="EMBL" id="JASWJB010000410">
    <property type="protein sequence ID" value="KAK2590663.1"/>
    <property type="molecule type" value="Genomic_DNA"/>
</dbReference>
<organism evidence="3 4">
    <name type="scientific">Conoideocrella luteorostrata</name>
    <dbReference type="NCBI Taxonomy" id="1105319"/>
    <lineage>
        <taxon>Eukaryota</taxon>
        <taxon>Fungi</taxon>
        <taxon>Dikarya</taxon>
        <taxon>Ascomycota</taxon>
        <taxon>Pezizomycotina</taxon>
        <taxon>Sordariomycetes</taxon>
        <taxon>Hypocreomycetidae</taxon>
        <taxon>Hypocreales</taxon>
        <taxon>Clavicipitaceae</taxon>
        <taxon>Conoideocrella</taxon>
    </lineage>
</organism>
<evidence type="ECO:0000313" key="4">
    <source>
        <dbReference type="Proteomes" id="UP001251528"/>
    </source>
</evidence>
<dbReference type="Gene3D" id="3.30.160.60">
    <property type="entry name" value="Classic Zinc Finger"/>
    <property type="match status" value="1"/>
</dbReference>
<proteinExistence type="predicted"/>
<evidence type="ECO:0000313" key="3">
    <source>
        <dbReference type="EMBL" id="KAK2590663.1"/>
    </source>
</evidence>
<dbReference type="InterPro" id="IPR013087">
    <property type="entry name" value="Znf_C2H2_type"/>
</dbReference>
<dbReference type="PROSITE" id="PS00028">
    <property type="entry name" value="ZINC_FINGER_C2H2_1"/>
    <property type="match status" value="2"/>
</dbReference>
<accession>A0AAJ0CCQ3</accession>
<dbReference type="SMART" id="SM00355">
    <property type="entry name" value="ZnF_C2H2"/>
    <property type="match status" value="2"/>
</dbReference>
<reference evidence="3" key="1">
    <citation type="submission" date="2023-06" db="EMBL/GenBank/DDBJ databases">
        <title>Conoideocrella luteorostrata (Hypocreales: Clavicipitaceae), a potential biocontrol fungus for elongate hemlock scale in United States Christmas tree production areas.</title>
        <authorList>
            <person name="Barrett H."/>
            <person name="Lovett B."/>
            <person name="Macias A.M."/>
            <person name="Stajich J.E."/>
            <person name="Kasson M.T."/>
        </authorList>
    </citation>
    <scope>NUCLEOTIDE SEQUENCE</scope>
    <source>
        <strain evidence="3">ARSEF 14590</strain>
    </source>
</reference>
<sequence length="772" mass="89281">MDLSRAEIEAYQRRLREDETPEPEPLDVNDLRDIWERGNARRPLPPNHSINHKADLVRIERKWKTFCSTLKVADWKKAIQTMTFENRGLAEAFLRYLIRISKQRKGRQITAQSSIRVYSRKLHGLIKKYTGQDPEPELVAHLYKVVVTEITPTYGLRREPKMKPTMGPDLFIYHMHFLWAKDIARFHIGLDRIDDIAIRQICMWTGCRKHELVYNKPSNQEAIVKEYDDESDAYTDVDINIKEPGQVRRCWVCDDIEERNDPRLQVLCWEDIDLWILQDPEHSGGRDKLAMQVLFRFHKGHNNKIEPTWFLFVEEERPGLCPVSHVLAKALAEKVVATSGYQTNAEPYFNTNISRKAVKIRWKSEWRHKPVFRRTLNALGEKSDEPLTAATFDSHSDRLGIAMGLSEKLSQYSYRRGFAETIDKNYRQSVRDQSLRHRPNSTTYQSYYHNARMNAVVQDAFLGRQTDSPYLALLNHMGLRMDENAPTSICDDVMRMMGSNRAIHRLENESGRLKVELTEKFGRPSRATPKEKARYAEIKSDLRTARQKHRRKAFKIIRKGHFDKKDEEELQNQLQGIPATAPVEQQVQLLPERQRIASILCDNTEDLTDKEIVSRKIEAINSMVAYAFVAEPLIRASKNKLKTTTAAKKTVLPRQLGRPIAPRPISTNASNTDPQLPTPPPPYIRIDPRRGLECTLTLTRKAPESCIWCKKTYTRRAMLWNHLEDHLSLANGGAVECPACSEVFINPTAFKAHADQAHGKSFRPDKSFDEMV</sequence>
<dbReference type="Proteomes" id="UP001251528">
    <property type="component" value="Unassembled WGS sequence"/>
</dbReference>
<dbReference type="Pfam" id="PF11917">
    <property type="entry name" value="DUF3435"/>
    <property type="match status" value="1"/>
</dbReference>
<dbReference type="InterPro" id="IPR021842">
    <property type="entry name" value="DUF3435"/>
</dbReference>